<feature type="compositionally biased region" description="Pro residues" evidence="2">
    <location>
        <begin position="10"/>
        <end position="19"/>
    </location>
</feature>
<feature type="region of interest" description="Disordered" evidence="2">
    <location>
        <begin position="1"/>
        <end position="59"/>
    </location>
</feature>
<dbReference type="InterPro" id="IPR021437">
    <property type="entry name" value="DUF3086"/>
</dbReference>
<evidence type="ECO:0000313" key="4">
    <source>
        <dbReference type="Proteomes" id="UP000267249"/>
    </source>
</evidence>
<name>A0AAN1QLP5_SYNEL</name>
<organism evidence="3 4">
    <name type="scientific">Synechococcus elongatus PCC 11801</name>
    <dbReference type="NCBI Taxonomy" id="2219813"/>
    <lineage>
        <taxon>Bacteria</taxon>
        <taxon>Bacillati</taxon>
        <taxon>Cyanobacteriota</taxon>
        <taxon>Cyanophyceae</taxon>
        <taxon>Synechococcales</taxon>
        <taxon>Synechococcaceae</taxon>
        <taxon>Synechococcus</taxon>
    </lineage>
</organism>
<dbReference type="EMBL" id="CP030139">
    <property type="protein sequence ID" value="AZB71558.1"/>
    <property type="molecule type" value="Genomic_DNA"/>
</dbReference>
<dbReference type="Pfam" id="PF11285">
    <property type="entry name" value="DUF3086"/>
    <property type="match status" value="1"/>
</dbReference>
<evidence type="ECO:0000313" key="3">
    <source>
        <dbReference type="EMBL" id="AZB71558.1"/>
    </source>
</evidence>
<evidence type="ECO:0000256" key="1">
    <source>
        <dbReference type="SAM" id="Coils"/>
    </source>
</evidence>
<feature type="coiled-coil region" evidence="1">
    <location>
        <begin position="73"/>
        <end position="100"/>
    </location>
</feature>
<accession>A0AAN1QLP5</accession>
<gene>
    <name evidence="3" type="ORF">DOP62_01390</name>
</gene>
<proteinExistence type="predicted"/>
<evidence type="ECO:0000256" key="2">
    <source>
        <dbReference type="SAM" id="MobiDB-lite"/>
    </source>
</evidence>
<keyword evidence="1" id="KW-0175">Coiled coil</keyword>
<sequence>MLPDDFSVLPPEPETPPVLLPELGRDPEAVAEPTPELFTPVEVTPREETPPSASIDDTPTAEDALQRLTAIALADLEARQAALLASIEKLEQRRDRIQQEIRSSFAGKSQEIAVRVQSFKDYLVGSLQDLAATAEQLDLVPPQPIAAPEVIAPPPAPPEQMVPLRPGFADPEFAPEAELIEQELNRYRQSPDYYGQPWVLRRTFEAVHEEPVRDWFFTAGGRGALRSFGSRQQNVLIASAVISVLNHLYGERLVPLILASTPERLGEWRRGLQDCLGLSREDFGPNQGITLFEFADALVQKAERIEERGDLPLIIIDDGEESVSLSLLQFPLWLAFAPDPRQPSYDLF</sequence>
<dbReference type="Proteomes" id="UP000267249">
    <property type="component" value="Chromosome"/>
</dbReference>
<dbReference type="RefSeq" id="WP_208674959.1">
    <property type="nucleotide sequence ID" value="NZ_CP030139.2"/>
</dbReference>
<reference evidence="3 4" key="1">
    <citation type="journal article" date="2018" name="Sci. Rep.">
        <title>Genome Features and Biochemical Characteristics of a Robust, Fast Growing and Naturally Transformable Cyanobacterium Synechococcus elongatus PCC 11801 Isolated from India.</title>
        <authorList>
            <person name="Jaiswal D."/>
            <person name="Sengupta A."/>
            <person name="Sohoni S."/>
            <person name="Sengupta S."/>
            <person name="Phadnavis A.G."/>
            <person name="Pakrasi H.B."/>
            <person name="Wangikar P.P."/>
        </authorList>
    </citation>
    <scope>NUCLEOTIDE SEQUENCE [LARGE SCALE GENOMIC DNA]</scope>
    <source>
        <strain evidence="3 4">PCC 11801</strain>
    </source>
</reference>
<dbReference type="AlphaFoldDB" id="A0AAN1QLP5"/>
<protein>
    <submittedName>
        <fullName evidence="3">DUF3086 domain-containing protein</fullName>
    </submittedName>
</protein>